<dbReference type="RefSeq" id="WP_075706031.1">
    <property type="nucleotide sequence ID" value="NZ_MJMJ01000001.1"/>
</dbReference>
<name>A0A1Q9HR87_9VIBR</name>
<dbReference type="OrthoDB" id="6399689at2"/>
<gene>
    <name evidence="1" type="ORF">BIY22_02560</name>
</gene>
<proteinExistence type="predicted"/>
<accession>A0A1Q9HR87</accession>
<comment type="caution">
    <text evidence="1">The sequence shown here is derived from an EMBL/GenBank/DDBJ whole genome shotgun (WGS) entry which is preliminary data.</text>
</comment>
<sequence>MSNEKKYKYTRQLLKIAKREGGYTNKDIEKKAGLKGSSSSLASRWLNGHALATERQMRYFINNYGHFLKRQLEHLYYQYLPDGENLVVNYVKLSGDIIFKHQIRVDPSREYKKGLSVLRLVVIENDGCYKLLHQYRAGLIQWDKHVGGKTTRFKPSMNDLKGIVHSDNEEAHWYLWKVIECSDTSELIDKFENECKIISSSNNIVDWAKRYGETTNSDASNVFSAKHLVPMQFAFYQKLMKLGLQSELMPF</sequence>
<dbReference type="AlphaFoldDB" id="A0A1Q9HR87"/>
<protein>
    <submittedName>
        <fullName evidence="1">Uncharacterized protein</fullName>
    </submittedName>
</protein>
<evidence type="ECO:0000313" key="2">
    <source>
        <dbReference type="Proteomes" id="UP000186313"/>
    </source>
</evidence>
<reference evidence="1 2" key="1">
    <citation type="submission" date="2016-09" db="EMBL/GenBank/DDBJ databases">
        <title>Genomic Taxonomy of the Vibrionaceae.</title>
        <authorList>
            <person name="Gonzalez-Castillo A."/>
            <person name="Gomez-Gil B."/>
            <person name="Enciso-Ibarra K."/>
        </authorList>
    </citation>
    <scope>NUCLEOTIDE SEQUENCE [LARGE SCALE GENOMIC DNA]</scope>
    <source>
        <strain evidence="1 2">CAIM 703</strain>
    </source>
</reference>
<organism evidence="1 2">
    <name type="scientific">Vibrio panuliri</name>
    <dbReference type="NCBI Taxonomy" id="1381081"/>
    <lineage>
        <taxon>Bacteria</taxon>
        <taxon>Pseudomonadati</taxon>
        <taxon>Pseudomonadota</taxon>
        <taxon>Gammaproteobacteria</taxon>
        <taxon>Vibrionales</taxon>
        <taxon>Vibrionaceae</taxon>
        <taxon>Vibrio</taxon>
    </lineage>
</organism>
<dbReference type="EMBL" id="MJMJ01000001">
    <property type="protein sequence ID" value="OLQ93394.1"/>
    <property type="molecule type" value="Genomic_DNA"/>
</dbReference>
<evidence type="ECO:0000313" key="1">
    <source>
        <dbReference type="EMBL" id="OLQ93394.1"/>
    </source>
</evidence>
<dbReference type="Proteomes" id="UP000186313">
    <property type="component" value="Unassembled WGS sequence"/>
</dbReference>